<evidence type="ECO:0000313" key="9">
    <source>
        <dbReference type="Ensembl" id="ENSLCAP00010024215.1"/>
    </source>
</evidence>
<keyword evidence="10" id="KW-1185">Reference proteome</keyword>
<feature type="signal peptide" evidence="7">
    <location>
        <begin position="1"/>
        <end position="23"/>
    </location>
</feature>
<comment type="function">
    <text evidence="6">VIP is a neuropeptide involved in a diverse array of physiological processes through activating the PACAP subfamily of class B1 G protein-coupled receptors: VIP receptor 1 (VPR1) and VIP receptor 2 (VPR2). Abundantly expressed throughout the CNS and peripheral nervous systems where they primarily exert neuroprotective and immune modulatory roles. Also causes vasodilation, lowers arterial blood pressure, stimulates myocardial contractility, increases glycogenolysis and relaxes the smooth muscle of trachea, stomach and gall bladder.</text>
</comment>
<dbReference type="GO" id="GO:0005184">
    <property type="term" value="F:neuropeptide hormone activity"/>
    <property type="evidence" value="ECO:0007669"/>
    <property type="project" value="InterPro"/>
</dbReference>
<dbReference type="InterPro" id="IPR046963">
    <property type="entry name" value="VIP/GHRH-like"/>
</dbReference>
<dbReference type="PANTHER" id="PTHR11213:SF5">
    <property type="entry name" value="VIP PEPTIDES"/>
    <property type="match status" value="1"/>
</dbReference>
<reference evidence="9" key="3">
    <citation type="submission" date="2025-09" db="UniProtKB">
        <authorList>
            <consortium name="Ensembl"/>
        </authorList>
    </citation>
    <scope>IDENTIFICATION</scope>
</reference>
<organism evidence="9 10">
    <name type="scientific">Lates calcarifer</name>
    <name type="common">Barramundi</name>
    <name type="synonym">Holocentrus calcarifer</name>
    <dbReference type="NCBI Taxonomy" id="8187"/>
    <lineage>
        <taxon>Eukaryota</taxon>
        <taxon>Metazoa</taxon>
        <taxon>Chordata</taxon>
        <taxon>Craniata</taxon>
        <taxon>Vertebrata</taxon>
        <taxon>Euteleostomi</taxon>
        <taxon>Actinopterygii</taxon>
        <taxon>Neopterygii</taxon>
        <taxon>Teleostei</taxon>
        <taxon>Neoteleostei</taxon>
        <taxon>Acanthomorphata</taxon>
        <taxon>Carangaria</taxon>
        <taxon>Carangaria incertae sedis</taxon>
        <taxon>Centropomidae</taxon>
        <taxon>Lates</taxon>
    </lineage>
</organism>
<feature type="chain" id="PRO_5021229134" description="Glucagon / GIP / secretin / VIP family domain-containing protein" evidence="7">
    <location>
        <begin position="24"/>
        <end position="189"/>
    </location>
</feature>
<keyword evidence="5" id="KW-0027">Amidation</keyword>
<name>A0A4W6DGD3_LATCA</name>
<protein>
    <recommendedName>
        <fullName evidence="8">Glucagon / GIP / secretin / VIP family domain-containing protein</fullName>
    </recommendedName>
</protein>
<dbReference type="InterPro" id="IPR000532">
    <property type="entry name" value="Glucagon_GIP_secretin_VIP"/>
</dbReference>
<dbReference type="GO" id="GO:0007189">
    <property type="term" value="P:adenylate cyclase-activating G protein-coupled receptor signaling pathway"/>
    <property type="evidence" value="ECO:0007669"/>
    <property type="project" value="TreeGrafter"/>
</dbReference>
<evidence type="ECO:0000256" key="1">
    <source>
        <dbReference type="ARBA" id="ARBA00004613"/>
    </source>
</evidence>
<sequence length="189" mass="21455">FCKHVLLRMQAFLILGILGPSVAPLSGSGYLFCCFLCRSKHHADGLFTSSYSKLLSQLTATNYLESLIPKRVNGDLMENQSPVKRHSDAVFTNKYSRYRKKMAAKKWLIAMLQGKRSVEEPSLLEVSFSPDSTSYPTAEDTMFHYIINQLTLVGHLFVYIHDMIEKQGPIPETMVIYATQLSCFRADYV</sequence>
<accession>A0A4W6DGD3</accession>
<reference evidence="10" key="1">
    <citation type="submission" date="2015-09" db="EMBL/GenBank/DDBJ databases">
        <authorList>
            <person name="Sai Rama Sridatta P."/>
        </authorList>
    </citation>
    <scope>NUCLEOTIDE SEQUENCE [LARGE SCALE GENOMIC DNA]</scope>
</reference>
<feature type="domain" description="Glucagon / GIP / secretin / VIP family" evidence="8">
    <location>
        <begin position="86"/>
        <end position="112"/>
    </location>
</feature>
<dbReference type="GeneTree" id="ENSGT00950000183154"/>
<evidence type="ECO:0000256" key="5">
    <source>
        <dbReference type="ARBA" id="ARBA00022815"/>
    </source>
</evidence>
<evidence type="ECO:0000256" key="4">
    <source>
        <dbReference type="ARBA" id="ARBA00022702"/>
    </source>
</evidence>
<reference evidence="9" key="2">
    <citation type="submission" date="2025-08" db="UniProtKB">
        <authorList>
            <consortium name="Ensembl"/>
        </authorList>
    </citation>
    <scope>IDENTIFICATION</scope>
</reference>
<feature type="domain" description="Glucagon / GIP / secretin / VIP family" evidence="8">
    <location>
        <begin position="42"/>
        <end position="68"/>
    </location>
</feature>
<dbReference type="SMART" id="SM00070">
    <property type="entry name" value="GLUCA"/>
    <property type="match status" value="2"/>
</dbReference>
<dbReference type="GO" id="GO:0005576">
    <property type="term" value="C:extracellular region"/>
    <property type="evidence" value="ECO:0007669"/>
    <property type="project" value="UniProtKB-SubCell"/>
</dbReference>
<dbReference type="AlphaFoldDB" id="A0A4W6DGD3"/>
<dbReference type="Pfam" id="PF00123">
    <property type="entry name" value="Hormone_2"/>
    <property type="match status" value="2"/>
</dbReference>
<dbReference type="GO" id="GO:0048242">
    <property type="term" value="P:epinephrine secretion"/>
    <property type="evidence" value="ECO:0007669"/>
    <property type="project" value="TreeGrafter"/>
</dbReference>
<dbReference type="GO" id="GO:0051428">
    <property type="term" value="F:peptide hormone receptor binding"/>
    <property type="evidence" value="ECO:0007669"/>
    <property type="project" value="TreeGrafter"/>
</dbReference>
<dbReference type="PANTHER" id="PTHR11213">
    <property type="entry name" value="GLUCAGON-FAMILY NEUROPEPTIDE"/>
    <property type="match status" value="1"/>
</dbReference>
<evidence type="ECO:0000259" key="8">
    <source>
        <dbReference type="SMART" id="SM00070"/>
    </source>
</evidence>
<comment type="similarity">
    <text evidence="2">Belongs to the glucagon family.</text>
</comment>
<evidence type="ECO:0000256" key="7">
    <source>
        <dbReference type="SAM" id="SignalP"/>
    </source>
</evidence>
<evidence type="ECO:0000256" key="2">
    <source>
        <dbReference type="ARBA" id="ARBA00008369"/>
    </source>
</evidence>
<dbReference type="GO" id="GO:0032880">
    <property type="term" value="P:regulation of protein localization"/>
    <property type="evidence" value="ECO:0007669"/>
    <property type="project" value="TreeGrafter"/>
</dbReference>
<dbReference type="InParanoid" id="A0A4W6DGD3"/>
<evidence type="ECO:0000313" key="10">
    <source>
        <dbReference type="Proteomes" id="UP000314980"/>
    </source>
</evidence>
<evidence type="ECO:0000256" key="6">
    <source>
        <dbReference type="ARBA" id="ARBA00049976"/>
    </source>
</evidence>
<evidence type="ECO:0000256" key="3">
    <source>
        <dbReference type="ARBA" id="ARBA00022525"/>
    </source>
</evidence>
<dbReference type="Proteomes" id="UP000314980">
    <property type="component" value="Unassembled WGS sequence"/>
</dbReference>
<keyword evidence="7" id="KW-0732">Signal</keyword>
<dbReference type="STRING" id="8187.ENSLCAP00010024215"/>
<dbReference type="GO" id="GO:0043005">
    <property type="term" value="C:neuron projection"/>
    <property type="evidence" value="ECO:0007669"/>
    <property type="project" value="TreeGrafter"/>
</dbReference>
<dbReference type="Ensembl" id="ENSLCAT00010024746.1">
    <property type="protein sequence ID" value="ENSLCAP00010024215.1"/>
    <property type="gene ID" value="ENSLCAG00010011344.1"/>
</dbReference>
<dbReference type="Gene3D" id="6.10.250.590">
    <property type="match status" value="1"/>
</dbReference>
<proteinExistence type="inferred from homology"/>
<keyword evidence="3" id="KW-0964">Secreted</keyword>
<comment type="subcellular location">
    <subcellularLocation>
        <location evidence="1">Secreted</location>
    </subcellularLocation>
</comment>
<keyword evidence="4" id="KW-0372">Hormone</keyword>